<proteinExistence type="predicted"/>
<dbReference type="AlphaFoldDB" id="A0A443I4R8"/>
<dbReference type="VEuPathDB" id="FungiDB:C8Q69DRAFT_449539"/>
<sequence length="97" mass="11354">MRRRGIGCVAVVTLSWQRSGQPLALQLVTTHRVNATQKRQSTVPIDIEFPSPVKILVRLLTREISRGQCETSTQQSYASYRYQYRWPRKTRYRDISN</sequence>
<dbReference type="EMBL" id="RCNU01000001">
    <property type="protein sequence ID" value="RWQ99021.1"/>
    <property type="molecule type" value="Genomic_DNA"/>
</dbReference>
<organism evidence="1 2">
    <name type="scientific">Byssochlamys spectabilis</name>
    <name type="common">Paecilomyces variotii</name>
    <dbReference type="NCBI Taxonomy" id="264951"/>
    <lineage>
        <taxon>Eukaryota</taxon>
        <taxon>Fungi</taxon>
        <taxon>Dikarya</taxon>
        <taxon>Ascomycota</taxon>
        <taxon>Pezizomycotina</taxon>
        <taxon>Eurotiomycetes</taxon>
        <taxon>Eurotiomycetidae</taxon>
        <taxon>Eurotiales</taxon>
        <taxon>Thermoascaceae</taxon>
        <taxon>Paecilomyces</taxon>
    </lineage>
</organism>
<keyword evidence="2" id="KW-1185">Reference proteome</keyword>
<dbReference type="Proteomes" id="UP000283841">
    <property type="component" value="Unassembled WGS sequence"/>
</dbReference>
<reference evidence="1 2" key="1">
    <citation type="journal article" date="2018" name="Front. Microbiol.">
        <title>Genomic and genetic insights into a cosmopolitan fungus, Paecilomyces variotii (Eurotiales).</title>
        <authorList>
            <person name="Urquhart A.S."/>
            <person name="Mondo S.J."/>
            <person name="Makela M.R."/>
            <person name="Hane J.K."/>
            <person name="Wiebenga A."/>
            <person name="He G."/>
            <person name="Mihaltcheva S."/>
            <person name="Pangilinan J."/>
            <person name="Lipzen A."/>
            <person name="Barry K."/>
            <person name="de Vries R.P."/>
            <person name="Grigoriev I.V."/>
            <person name="Idnurm A."/>
        </authorList>
    </citation>
    <scope>NUCLEOTIDE SEQUENCE [LARGE SCALE GENOMIC DNA]</scope>
    <source>
        <strain evidence="1 2">CBS 101075</strain>
    </source>
</reference>
<accession>A0A443I4R8</accession>
<dbReference type="GeneID" id="39598649"/>
<protein>
    <submittedName>
        <fullName evidence="1">Uncharacterized protein</fullName>
    </submittedName>
</protein>
<comment type="caution">
    <text evidence="1">The sequence shown here is derived from an EMBL/GenBank/DDBJ whole genome shotgun (WGS) entry which is preliminary data.</text>
</comment>
<name>A0A443I4R8_BYSSP</name>
<evidence type="ECO:0000313" key="2">
    <source>
        <dbReference type="Proteomes" id="UP000283841"/>
    </source>
</evidence>
<evidence type="ECO:0000313" key="1">
    <source>
        <dbReference type="EMBL" id="RWQ99021.1"/>
    </source>
</evidence>
<dbReference type="RefSeq" id="XP_028488666.1">
    <property type="nucleotide sequence ID" value="XM_028629372.1"/>
</dbReference>
<gene>
    <name evidence="1" type="ORF">C8Q69DRAFT_449539</name>
</gene>